<dbReference type="SUPFAM" id="SSF82771">
    <property type="entry name" value="GIY-YIG endonuclease"/>
    <property type="match status" value="1"/>
</dbReference>
<proteinExistence type="inferred from homology"/>
<dbReference type="PANTHER" id="PTHR34477:SF1">
    <property type="entry name" value="UPF0213 PROTEIN YHBQ"/>
    <property type="match status" value="1"/>
</dbReference>
<dbReference type="InterPro" id="IPR000305">
    <property type="entry name" value="GIY-YIG_endonuc"/>
</dbReference>
<evidence type="ECO:0000259" key="2">
    <source>
        <dbReference type="PROSITE" id="PS50164"/>
    </source>
</evidence>
<dbReference type="RefSeq" id="WP_133444396.1">
    <property type="nucleotide sequence ID" value="NZ_SCWB01000016.1"/>
</dbReference>
<dbReference type="InterPro" id="IPR050190">
    <property type="entry name" value="UPF0213_domain"/>
</dbReference>
<comment type="caution">
    <text evidence="3">The sequence shown here is derived from an EMBL/GenBank/DDBJ whole genome shotgun (WGS) entry which is preliminary data.</text>
</comment>
<evidence type="ECO:0000313" key="3">
    <source>
        <dbReference type="EMBL" id="TDM07212.1"/>
    </source>
</evidence>
<feature type="domain" description="GIY-YIG" evidence="2">
    <location>
        <begin position="2"/>
        <end position="77"/>
    </location>
</feature>
<reference evidence="3 4" key="1">
    <citation type="submission" date="2019-01" db="EMBL/GenBank/DDBJ databases">
        <title>Draft genome sequences of the type strains of six Macrococcus species.</title>
        <authorList>
            <person name="Mazhar S."/>
            <person name="Altermann E."/>
            <person name="Hill C."/>
            <person name="Mcauliffe O."/>
        </authorList>
    </citation>
    <scope>NUCLEOTIDE SEQUENCE [LARGE SCALE GENOMIC DNA]</scope>
    <source>
        <strain evidence="3 4">CCM4815</strain>
    </source>
</reference>
<gene>
    <name evidence="3" type="ORF">ERX29_09220</name>
</gene>
<evidence type="ECO:0000256" key="1">
    <source>
        <dbReference type="ARBA" id="ARBA00007435"/>
    </source>
</evidence>
<dbReference type="Proteomes" id="UP000294802">
    <property type="component" value="Unassembled WGS sequence"/>
</dbReference>
<dbReference type="OrthoDB" id="9807770at2"/>
<keyword evidence="4" id="KW-1185">Reference proteome</keyword>
<dbReference type="SMART" id="SM00465">
    <property type="entry name" value="GIYc"/>
    <property type="match status" value="1"/>
</dbReference>
<dbReference type="InterPro" id="IPR035901">
    <property type="entry name" value="GIY-YIG_endonuc_sf"/>
</dbReference>
<accession>A0A4R6BSL5</accession>
<organism evidence="3 4">
    <name type="scientific">Macrococcus lamae</name>
    <dbReference type="NCBI Taxonomy" id="198484"/>
    <lineage>
        <taxon>Bacteria</taxon>
        <taxon>Bacillati</taxon>
        <taxon>Bacillota</taxon>
        <taxon>Bacilli</taxon>
        <taxon>Bacillales</taxon>
        <taxon>Staphylococcaceae</taxon>
        <taxon>Macrococcus</taxon>
    </lineage>
</organism>
<dbReference type="PROSITE" id="PS50164">
    <property type="entry name" value="GIY_YIG"/>
    <property type="match status" value="1"/>
</dbReference>
<dbReference type="AlphaFoldDB" id="A0A4R6BSL5"/>
<dbReference type="Gene3D" id="3.40.1440.10">
    <property type="entry name" value="GIY-YIG endonuclease"/>
    <property type="match status" value="1"/>
</dbReference>
<dbReference type="Pfam" id="PF01541">
    <property type="entry name" value="GIY-YIG"/>
    <property type="match status" value="1"/>
</dbReference>
<name>A0A4R6BSL5_9STAP</name>
<protein>
    <submittedName>
        <fullName evidence="3">GIY-YIG nuclease family protein</fullName>
    </submittedName>
</protein>
<evidence type="ECO:0000313" key="4">
    <source>
        <dbReference type="Proteomes" id="UP000294802"/>
    </source>
</evidence>
<dbReference type="CDD" id="cd10456">
    <property type="entry name" value="GIY-YIG_UPF0213"/>
    <property type="match status" value="1"/>
</dbReference>
<dbReference type="EMBL" id="SCWB01000016">
    <property type="protein sequence ID" value="TDM07212.1"/>
    <property type="molecule type" value="Genomic_DNA"/>
</dbReference>
<dbReference type="PANTHER" id="PTHR34477">
    <property type="entry name" value="UPF0213 PROTEIN YHBQ"/>
    <property type="match status" value="1"/>
</dbReference>
<sequence length="97" mass="11327">MDEHYIYIVKCSDDTLYTGYTTDLEKRLAVHNAGKGAKYTKNRLPVTRIYSEQHPTKSEAMKREYAIKQLTRNEKLKLIKEAAHEYALSGRNTHRQP</sequence>
<comment type="similarity">
    <text evidence="1">Belongs to the UPF0213 family.</text>
</comment>